<reference evidence="1 2" key="1">
    <citation type="submission" date="2015-11" db="EMBL/GenBank/DDBJ databases">
        <title>Butyribacter intestini gen. nov., sp. nov., a butyric acid-producing bacterium of the family Lachnospiraceae isolated from the human faeces.</title>
        <authorList>
            <person name="Zou Y."/>
            <person name="Xue W."/>
            <person name="Luo G."/>
            <person name="Lv M."/>
        </authorList>
    </citation>
    <scope>NUCLEOTIDE SEQUENCE [LARGE SCALE GENOMIC DNA]</scope>
    <source>
        <strain evidence="1 2">ACET-33324</strain>
    </source>
</reference>
<comment type="caution">
    <text evidence="1">The sequence shown here is derived from an EMBL/GenBank/DDBJ whole genome shotgun (WGS) entry which is preliminary data.</text>
</comment>
<gene>
    <name evidence="1" type="ORF">ASU35_05585</name>
</gene>
<protein>
    <submittedName>
        <fullName evidence="1">Uncharacterized protein</fullName>
    </submittedName>
</protein>
<keyword evidence="2" id="KW-1185">Reference proteome</keyword>
<name>A0A0V8QIK4_9FIRM</name>
<accession>A0A0V8QIK4</accession>
<evidence type="ECO:0000313" key="1">
    <source>
        <dbReference type="EMBL" id="KSV60429.1"/>
    </source>
</evidence>
<evidence type="ECO:0000313" key="2">
    <source>
        <dbReference type="Proteomes" id="UP000054874"/>
    </source>
</evidence>
<sequence length="81" mass="9528">MSSNSNLDPYERLANEIILQAVKDYRDANKKLKKGRRNKDAEITKSECLNFFRSRWFSTLTDIDPEFLITKLDEEDDSHDS</sequence>
<dbReference type="STRING" id="290052.ASU35_05585"/>
<dbReference type="AlphaFoldDB" id="A0A0V8QIK4"/>
<proteinExistence type="predicted"/>
<dbReference type="EMBL" id="LNAM01000013">
    <property type="protein sequence ID" value="KSV60429.1"/>
    <property type="molecule type" value="Genomic_DNA"/>
</dbReference>
<organism evidence="1 2">
    <name type="scientific">Acetivibrio ethanolgignens</name>
    <dbReference type="NCBI Taxonomy" id="290052"/>
    <lineage>
        <taxon>Bacteria</taxon>
        <taxon>Bacillati</taxon>
        <taxon>Bacillota</taxon>
        <taxon>Clostridia</taxon>
        <taxon>Eubacteriales</taxon>
        <taxon>Oscillospiraceae</taxon>
        <taxon>Acetivibrio</taxon>
    </lineage>
</organism>
<dbReference type="RefSeq" id="WP_054740736.1">
    <property type="nucleotide sequence ID" value="NZ_CABMMD010000013.1"/>
</dbReference>
<dbReference type="Proteomes" id="UP000054874">
    <property type="component" value="Unassembled WGS sequence"/>
</dbReference>
<dbReference type="OrthoDB" id="1666833at2"/>